<feature type="domain" description="HTH merR-type" evidence="2">
    <location>
        <begin position="6"/>
        <end position="75"/>
    </location>
</feature>
<gene>
    <name evidence="3" type="ORF">WMO45_08470</name>
</gene>
<dbReference type="InterPro" id="IPR009061">
    <property type="entry name" value="DNA-bd_dom_put_sf"/>
</dbReference>
<dbReference type="PROSITE" id="PS00552">
    <property type="entry name" value="HTH_MERR_1"/>
    <property type="match status" value="1"/>
</dbReference>
<comment type="caution">
    <text evidence="3">The sequence shown here is derived from an EMBL/GenBank/DDBJ whole genome shotgun (WGS) entry which is preliminary data.</text>
</comment>
<dbReference type="CDD" id="cd04782">
    <property type="entry name" value="HTH_BltR"/>
    <property type="match status" value="1"/>
</dbReference>
<keyword evidence="4" id="KW-1185">Reference proteome</keyword>
<dbReference type="RefSeq" id="WP_349140217.1">
    <property type="nucleotide sequence ID" value="NZ_JBBMFT010000004.1"/>
</dbReference>
<evidence type="ECO:0000313" key="3">
    <source>
        <dbReference type="EMBL" id="MEQ2456554.1"/>
    </source>
</evidence>
<dbReference type="PANTHER" id="PTHR30204">
    <property type="entry name" value="REDOX-CYCLING DRUG-SENSING TRANSCRIPTIONAL ACTIVATOR SOXR"/>
    <property type="match status" value="1"/>
</dbReference>
<dbReference type="EMBL" id="JBBMFT010000004">
    <property type="protein sequence ID" value="MEQ2456554.1"/>
    <property type="molecule type" value="Genomic_DNA"/>
</dbReference>
<dbReference type="PROSITE" id="PS50937">
    <property type="entry name" value="HTH_MERR_2"/>
    <property type="match status" value="1"/>
</dbReference>
<dbReference type="SMART" id="SM00422">
    <property type="entry name" value="HTH_MERR"/>
    <property type="match status" value="1"/>
</dbReference>
<dbReference type="SUPFAM" id="SSF55136">
    <property type="entry name" value="Probable bacterial effector-binding domain"/>
    <property type="match status" value="1"/>
</dbReference>
<reference evidence="3 4" key="1">
    <citation type="submission" date="2024-03" db="EMBL/GenBank/DDBJ databases">
        <title>Human intestinal bacterial collection.</title>
        <authorList>
            <person name="Pauvert C."/>
            <person name="Hitch T.C.A."/>
            <person name="Clavel T."/>
        </authorList>
    </citation>
    <scope>NUCLEOTIDE SEQUENCE [LARGE SCALE GENOMIC DNA]</scope>
    <source>
        <strain evidence="3 4">CLA-AP-H34</strain>
    </source>
</reference>
<evidence type="ECO:0000259" key="2">
    <source>
        <dbReference type="PROSITE" id="PS50937"/>
    </source>
</evidence>
<dbReference type="Gene3D" id="1.10.1660.10">
    <property type="match status" value="1"/>
</dbReference>
<dbReference type="Gene3D" id="3.20.80.10">
    <property type="entry name" value="Regulatory factor, effector binding domain"/>
    <property type="match status" value="1"/>
</dbReference>
<proteinExistence type="predicted"/>
<dbReference type="PANTHER" id="PTHR30204:SF85">
    <property type="entry name" value="MULTIDRUG-EFFLUX TRANSPORTER 2 REGULATOR"/>
    <property type="match status" value="1"/>
</dbReference>
<accession>A0ABV1EPN7</accession>
<protein>
    <submittedName>
        <fullName evidence="3">MerR family transcriptional regulator</fullName>
    </submittedName>
</protein>
<evidence type="ECO:0000256" key="1">
    <source>
        <dbReference type="ARBA" id="ARBA00023125"/>
    </source>
</evidence>
<evidence type="ECO:0000313" key="4">
    <source>
        <dbReference type="Proteomes" id="UP001440599"/>
    </source>
</evidence>
<dbReference type="SUPFAM" id="SSF46955">
    <property type="entry name" value="Putative DNA-binding domain"/>
    <property type="match status" value="1"/>
</dbReference>
<dbReference type="Pfam" id="PF13411">
    <property type="entry name" value="MerR_1"/>
    <property type="match status" value="1"/>
</dbReference>
<keyword evidence="1" id="KW-0238">DNA-binding</keyword>
<organism evidence="3 4">
    <name type="scientific">Flavonifractor hominis</name>
    <dbReference type="NCBI Taxonomy" id="3133178"/>
    <lineage>
        <taxon>Bacteria</taxon>
        <taxon>Bacillati</taxon>
        <taxon>Bacillota</taxon>
        <taxon>Clostridia</taxon>
        <taxon>Eubacteriales</taxon>
        <taxon>Oscillospiraceae</taxon>
        <taxon>Flavonifractor</taxon>
    </lineage>
</organism>
<dbReference type="InterPro" id="IPR000551">
    <property type="entry name" value="MerR-type_HTH_dom"/>
</dbReference>
<sequence>MHRPARFTTGEFAALCGVSKHTLFHYDAVGVLSPAEKGENGYRYYTPAQLELFQVIAALKELDMPLAQIRSYLDRRSPAELVALLEEEQAELTRRLRRLEQMRRFMAGRAELTRQAMACTPGVVTEQEQPRRCYAVTPADGLTDAQEFARALARHTRYCTQHGVVSPYPMASLLPAEAARREDWNGYTHCCTRIPRPRKDLELFTAPAGRYLTLCHAGGFDTVHESYRRLLEEAERRNLQLGEWFLEDVLLDELCVQGYEQYLLQLSILILPTERCPEGRHLV</sequence>
<dbReference type="Proteomes" id="UP001440599">
    <property type="component" value="Unassembled WGS sequence"/>
</dbReference>
<dbReference type="InterPro" id="IPR047057">
    <property type="entry name" value="MerR_fam"/>
</dbReference>
<dbReference type="InterPro" id="IPR011256">
    <property type="entry name" value="Reg_factor_effector_dom_sf"/>
</dbReference>
<name>A0ABV1EPN7_9FIRM</name>